<sequence length="520" mass="55953">MAARQRIARQLDGIARRHGHTQAASTSQRHDPLDAWNCLTHRNSSSGTSNSNAVASSSKQPLADWPVTIKDNFCTSDVPTTCASKMLADYRPTFDAAVVARLKAAGACIVGKTNLDEFAMGSSNVHSYFGPVKNPAKQNSNDEARAAGGSSGGAAASVRAGLCRVAIGSDTGGSIRLPASHCGVWGFKPSYGLISRWGLVSYADSLDTVGIAASSWQDARRTFQLLSGHDRRDPTSMHPRTRQKAARESQKQVDRIQQSARSRPDALHGLRVGIPHECFPAELHSQVLPPFERLVDFLTSKGATVIPCSLPNISLALSAYYVIATAEASSNLARYDGVRYGFQAGAKDDGREPAKTAAEVYARTRSQGFGREVQKRLLLGAHALSADAFDNTFLRSQEIRKVVQRDFDAVFRAPNVLRRSQADEREEGVDVLVHPCSVSSAPRLDATKASSSPMSEYVQDLLTVPSSLAGLPSVSMPTGVAEDDGWPVGTMLTAQWGMENVLDIVASVVDQEYEPKDGLR</sequence>
<evidence type="ECO:0000313" key="9">
    <source>
        <dbReference type="Proteomes" id="UP000245884"/>
    </source>
</evidence>
<keyword evidence="8" id="KW-0808">Transferase</keyword>
<comment type="similarity">
    <text evidence="5">Belongs to the amidase family. GatA subfamily.</text>
</comment>
<proteinExistence type="inferred from homology"/>
<evidence type="ECO:0000256" key="4">
    <source>
        <dbReference type="ARBA" id="ARBA00022917"/>
    </source>
</evidence>
<feature type="region of interest" description="Disordered" evidence="6">
    <location>
        <begin position="11"/>
        <end position="32"/>
    </location>
</feature>
<evidence type="ECO:0000256" key="5">
    <source>
        <dbReference type="HAMAP-Rule" id="MF_03150"/>
    </source>
</evidence>
<dbReference type="GeneID" id="37025256"/>
<comment type="function">
    <text evidence="5">Allows the formation of correctly charged Gln-tRNA(Gln) through the transamidation of misacylated Glu-tRNA(Gln) in the mitochondria. The reaction takes place in the presence of glutamine and ATP through an activated gamma-phospho-Glu-tRNA(Gln).</text>
</comment>
<dbReference type="HAMAP" id="MF_00120">
    <property type="entry name" value="GatA"/>
    <property type="match status" value="1"/>
</dbReference>
<dbReference type="SUPFAM" id="SSF75304">
    <property type="entry name" value="Amidase signature (AS) enzymes"/>
    <property type="match status" value="1"/>
</dbReference>
<dbReference type="Pfam" id="PF01425">
    <property type="entry name" value="Amidase"/>
    <property type="match status" value="1"/>
</dbReference>
<organism evidence="8 9">
    <name type="scientific">Jaminaea rosea</name>
    <dbReference type="NCBI Taxonomy" id="1569628"/>
    <lineage>
        <taxon>Eukaryota</taxon>
        <taxon>Fungi</taxon>
        <taxon>Dikarya</taxon>
        <taxon>Basidiomycota</taxon>
        <taxon>Ustilaginomycotina</taxon>
        <taxon>Exobasidiomycetes</taxon>
        <taxon>Microstromatales</taxon>
        <taxon>Microstromatales incertae sedis</taxon>
        <taxon>Jaminaea</taxon>
    </lineage>
</organism>
<keyword evidence="1 5" id="KW-0436">Ligase</keyword>
<dbReference type="STRING" id="1569628.A0A316UYP6"/>
<dbReference type="EMBL" id="KZ819664">
    <property type="protein sequence ID" value="PWN29033.1"/>
    <property type="molecule type" value="Genomic_DNA"/>
</dbReference>
<dbReference type="InterPro" id="IPR004412">
    <property type="entry name" value="GatA"/>
</dbReference>
<evidence type="ECO:0000259" key="7">
    <source>
        <dbReference type="Pfam" id="PF01425"/>
    </source>
</evidence>
<dbReference type="OrthoDB" id="421993at2759"/>
<comment type="catalytic activity">
    <reaction evidence="5">
        <text>L-glutamyl-tRNA(Gln) + L-glutamine + ATP + H2O = L-glutaminyl-tRNA(Gln) + L-glutamate + ADP + phosphate + H(+)</text>
        <dbReference type="Rhea" id="RHEA:17521"/>
        <dbReference type="Rhea" id="RHEA-COMP:9681"/>
        <dbReference type="Rhea" id="RHEA-COMP:9684"/>
        <dbReference type="ChEBI" id="CHEBI:15377"/>
        <dbReference type="ChEBI" id="CHEBI:15378"/>
        <dbReference type="ChEBI" id="CHEBI:29985"/>
        <dbReference type="ChEBI" id="CHEBI:30616"/>
        <dbReference type="ChEBI" id="CHEBI:43474"/>
        <dbReference type="ChEBI" id="CHEBI:58359"/>
        <dbReference type="ChEBI" id="CHEBI:78520"/>
        <dbReference type="ChEBI" id="CHEBI:78521"/>
        <dbReference type="ChEBI" id="CHEBI:456216"/>
        <dbReference type="EC" id="6.3.5.7"/>
    </reaction>
</comment>
<dbReference type="GO" id="GO:0005524">
    <property type="term" value="F:ATP binding"/>
    <property type="evidence" value="ECO:0007669"/>
    <property type="project" value="UniProtKB-KW"/>
</dbReference>
<reference evidence="8 9" key="1">
    <citation type="journal article" date="2018" name="Mol. Biol. Evol.">
        <title>Broad Genomic Sampling Reveals a Smut Pathogenic Ancestry of the Fungal Clade Ustilaginomycotina.</title>
        <authorList>
            <person name="Kijpornyongpan T."/>
            <person name="Mondo S.J."/>
            <person name="Barry K."/>
            <person name="Sandor L."/>
            <person name="Lee J."/>
            <person name="Lipzen A."/>
            <person name="Pangilinan J."/>
            <person name="LaButti K."/>
            <person name="Hainaut M."/>
            <person name="Henrissat B."/>
            <person name="Grigoriev I.V."/>
            <person name="Spatafora J.W."/>
            <person name="Aime M.C."/>
        </authorList>
    </citation>
    <scope>NUCLEOTIDE SEQUENCE [LARGE SCALE GENOMIC DNA]</scope>
    <source>
        <strain evidence="8 9">MCA 5214</strain>
    </source>
</reference>
<feature type="active site" description="Charge relay system" evidence="5">
    <location>
        <position position="70"/>
    </location>
</feature>
<dbReference type="EC" id="6.3.5.7" evidence="5"/>
<dbReference type="PANTHER" id="PTHR11895:SF7">
    <property type="entry name" value="GLUTAMYL-TRNA(GLN) AMIDOTRANSFERASE SUBUNIT A, MITOCHONDRIAL"/>
    <property type="match status" value="1"/>
</dbReference>
<comment type="subunit">
    <text evidence="5">Subunit of the heterotrimeric GatCAB amidotransferase (AdT) complex, composed of A, B and C subunits.</text>
</comment>
<dbReference type="Proteomes" id="UP000245884">
    <property type="component" value="Unassembled WGS sequence"/>
</dbReference>
<keyword evidence="2 5" id="KW-0547">Nucleotide-binding</keyword>
<keyword evidence="5" id="KW-0496">Mitochondrion</keyword>
<feature type="active site" description="Acyl-ester intermediate" evidence="5">
    <location>
        <position position="174"/>
    </location>
</feature>
<protein>
    <recommendedName>
        <fullName evidence="5">Glutamyl-tRNA(Gln) amidotransferase subunit A, mitochondrial</fullName>
        <shortName evidence="5">Glu-AdT subunit A</shortName>
        <ecNumber evidence="5">6.3.5.7</ecNumber>
    </recommendedName>
</protein>
<keyword evidence="9" id="KW-1185">Reference proteome</keyword>
<dbReference type="GO" id="GO:0005739">
    <property type="term" value="C:mitochondrion"/>
    <property type="evidence" value="ECO:0007669"/>
    <property type="project" value="UniProtKB-SubCell"/>
</dbReference>
<dbReference type="InterPro" id="IPR023631">
    <property type="entry name" value="Amidase_dom"/>
</dbReference>
<dbReference type="GO" id="GO:0070681">
    <property type="term" value="P:glutaminyl-tRNAGln biosynthesis via transamidation"/>
    <property type="evidence" value="ECO:0007669"/>
    <property type="project" value="UniProtKB-UniRule"/>
</dbReference>
<evidence type="ECO:0000256" key="3">
    <source>
        <dbReference type="ARBA" id="ARBA00022840"/>
    </source>
</evidence>
<dbReference type="PANTHER" id="PTHR11895">
    <property type="entry name" value="TRANSAMIDASE"/>
    <property type="match status" value="1"/>
</dbReference>
<name>A0A316UYP6_9BASI</name>
<dbReference type="GO" id="GO:0030956">
    <property type="term" value="C:glutamyl-tRNA(Gln) amidotransferase complex"/>
    <property type="evidence" value="ECO:0007669"/>
    <property type="project" value="UniProtKB-UniRule"/>
</dbReference>
<accession>A0A316UYP6</accession>
<evidence type="ECO:0000256" key="6">
    <source>
        <dbReference type="SAM" id="MobiDB-lite"/>
    </source>
</evidence>
<dbReference type="InterPro" id="IPR000120">
    <property type="entry name" value="Amidase"/>
</dbReference>
<keyword evidence="4 5" id="KW-0648">Protein biosynthesis</keyword>
<feature type="active site" description="Charge relay system" evidence="5">
    <location>
        <position position="150"/>
    </location>
</feature>
<gene>
    <name evidence="8" type="ORF">BDZ90DRAFT_137465</name>
</gene>
<evidence type="ECO:0000313" key="8">
    <source>
        <dbReference type="EMBL" id="PWN29033.1"/>
    </source>
</evidence>
<dbReference type="RefSeq" id="XP_025363645.1">
    <property type="nucleotide sequence ID" value="XM_025503433.1"/>
</dbReference>
<dbReference type="GO" id="GO:0032543">
    <property type="term" value="P:mitochondrial translation"/>
    <property type="evidence" value="ECO:0007669"/>
    <property type="project" value="UniProtKB-UniRule"/>
</dbReference>
<feature type="compositionally biased region" description="Basic and acidic residues" evidence="6">
    <location>
        <begin position="245"/>
        <end position="254"/>
    </location>
</feature>
<comment type="subcellular location">
    <subcellularLocation>
        <location evidence="5">Mitochondrion</location>
    </subcellularLocation>
</comment>
<evidence type="ECO:0000256" key="2">
    <source>
        <dbReference type="ARBA" id="ARBA00022741"/>
    </source>
</evidence>
<dbReference type="Gene3D" id="3.90.1300.10">
    <property type="entry name" value="Amidase signature (AS) domain"/>
    <property type="match status" value="1"/>
</dbReference>
<evidence type="ECO:0000256" key="1">
    <source>
        <dbReference type="ARBA" id="ARBA00022598"/>
    </source>
</evidence>
<feature type="domain" description="Amidase" evidence="7">
    <location>
        <begin position="34"/>
        <end position="500"/>
    </location>
</feature>
<dbReference type="GO" id="GO:0016740">
    <property type="term" value="F:transferase activity"/>
    <property type="evidence" value="ECO:0007669"/>
    <property type="project" value="UniProtKB-KW"/>
</dbReference>
<feature type="region of interest" description="Disordered" evidence="6">
    <location>
        <begin position="227"/>
        <end position="263"/>
    </location>
</feature>
<keyword evidence="3 5" id="KW-0067">ATP-binding</keyword>
<dbReference type="InterPro" id="IPR036928">
    <property type="entry name" value="AS_sf"/>
</dbReference>
<dbReference type="GO" id="GO:0050567">
    <property type="term" value="F:glutaminyl-tRNA synthase (glutamine-hydrolyzing) activity"/>
    <property type="evidence" value="ECO:0007669"/>
    <property type="project" value="UniProtKB-UniRule"/>
</dbReference>
<dbReference type="AlphaFoldDB" id="A0A316UYP6"/>